<dbReference type="Pfam" id="PF16976">
    <property type="entry name" value="RcpC"/>
    <property type="match status" value="1"/>
</dbReference>
<proteinExistence type="predicted"/>
<keyword evidence="2" id="KW-1133">Transmembrane helix</keyword>
<gene>
    <name evidence="4" type="primary">cpaB</name>
    <name evidence="4" type="ORF">C2L80_06870</name>
</gene>
<dbReference type="SMART" id="SM00858">
    <property type="entry name" value="SAF"/>
    <property type="match status" value="1"/>
</dbReference>
<evidence type="ECO:0000256" key="2">
    <source>
        <dbReference type="SAM" id="Phobius"/>
    </source>
</evidence>
<dbReference type="AlphaFoldDB" id="A0A2K2U566"/>
<dbReference type="NCBIfam" id="TIGR03177">
    <property type="entry name" value="pilus_cpaB"/>
    <property type="match status" value="1"/>
</dbReference>
<evidence type="ECO:0000313" key="4">
    <source>
        <dbReference type="EMBL" id="PNV65382.1"/>
    </source>
</evidence>
<feature type="transmembrane region" description="Helical" evidence="2">
    <location>
        <begin position="74"/>
        <end position="97"/>
    </location>
</feature>
<name>A0A2K2U566_9ACTN</name>
<feature type="domain" description="SAF" evidence="3">
    <location>
        <begin position="111"/>
        <end position="175"/>
    </location>
</feature>
<evidence type="ECO:0000256" key="1">
    <source>
        <dbReference type="SAM" id="MobiDB-lite"/>
    </source>
</evidence>
<dbReference type="EMBL" id="PPEL01000033">
    <property type="protein sequence ID" value="PNV65382.1"/>
    <property type="molecule type" value="Genomic_DNA"/>
</dbReference>
<keyword evidence="2" id="KW-0812">Transmembrane</keyword>
<feature type="region of interest" description="Disordered" evidence="1">
    <location>
        <begin position="23"/>
        <end position="62"/>
    </location>
</feature>
<dbReference type="InterPro" id="IPR013974">
    <property type="entry name" value="SAF"/>
</dbReference>
<keyword evidence="5" id="KW-1185">Reference proteome</keyword>
<dbReference type="CDD" id="cd11614">
    <property type="entry name" value="SAF_CpaB_FlgA_like"/>
    <property type="match status" value="1"/>
</dbReference>
<evidence type="ECO:0000313" key="5">
    <source>
        <dbReference type="Proteomes" id="UP000236488"/>
    </source>
</evidence>
<sequence length="294" mass="28906">MMEARTNGASARSGGFAARAASATAPRFARREGASGATSASSAPSASAAATGPAPADPLRFAKGPQDVRRAKRLALVAALSAAVAVIAVGYGAWAVVSASAQVGAMESDLAPTLVATTGIAAGDAVSPDQLEVVEVPRAFRAEGALDADAVEEVVGGRAAVDIPSGAQIVPGLVAGTAGGDHLAAALGAGMEAVSVSVDTETGVAGQIRAFDTVRVMAVESAASGETFLTTVCERALVVSVGAGQSELATSGGAVTIAVSPEEADAVREAQYAGRVSFALVALVDAMEEEEERG</sequence>
<keyword evidence="2" id="KW-0472">Membrane</keyword>
<dbReference type="InterPro" id="IPR017592">
    <property type="entry name" value="Pilus_assmbl_Flp-typ_CpaB"/>
</dbReference>
<accession>A0A2K2U566</accession>
<dbReference type="Proteomes" id="UP000236488">
    <property type="component" value="Unassembled WGS sequence"/>
</dbReference>
<reference evidence="4 5" key="1">
    <citation type="journal article" date="2018" name="Int. J. Syst. Evol. Microbiol.">
        <title>Rubneribacter badeniensis gen. nov., sp. nov. and Enteroscipio rubneri gen. nov., sp. nov., new members of the Eggerthellaceae isolated from human faeces.</title>
        <authorList>
            <person name="Danylec N."/>
            <person name="Gobl A."/>
            <person name="Stoll D.A."/>
            <person name="Hetzer B."/>
            <person name="Kulling S.E."/>
            <person name="Huch M."/>
        </authorList>
    </citation>
    <scope>NUCLEOTIDE SEQUENCE [LARGE SCALE GENOMIC DNA]</scope>
    <source>
        <strain evidence="4 5">ResAG-85</strain>
    </source>
</reference>
<comment type="caution">
    <text evidence="4">The sequence shown here is derived from an EMBL/GenBank/DDBJ whole genome shotgun (WGS) entry which is preliminary data.</text>
</comment>
<organism evidence="4 5">
    <name type="scientific">Rubneribacter badeniensis</name>
    <dbReference type="NCBI Taxonomy" id="2070688"/>
    <lineage>
        <taxon>Bacteria</taxon>
        <taxon>Bacillati</taxon>
        <taxon>Actinomycetota</taxon>
        <taxon>Coriobacteriia</taxon>
        <taxon>Eggerthellales</taxon>
        <taxon>Eggerthellaceae</taxon>
        <taxon>Rubneribacter</taxon>
    </lineage>
</organism>
<feature type="compositionally biased region" description="Low complexity" evidence="1">
    <location>
        <begin position="34"/>
        <end position="54"/>
    </location>
</feature>
<dbReference type="InterPro" id="IPR031571">
    <property type="entry name" value="RcpC_dom"/>
</dbReference>
<dbReference type="Pfam" id="PF08666">
    <property type="entry name" value="SAF"/>
    <property type="match status" value="1"/>
</dbReference>
<protein>
    <submittedName>
        <fullName evidence="4">Flp pilus assembly protein CpaB</fullName>
    </submittedName>
</protein>
<evidence type="ECO:0000259" key="3">
    <source>
        <dbReference type="SMART" id="SM00858"/>
    </source>
</evidence>
<dbReference type="RefSeq" id="WP_087197332.1">
    <property type="nucleotide sequence ID" value="NZ_PPEL01000033.1"/>
</dbReference>